<evidence type="ECO:0000313" key="4">
    <source>
        <dbReference type="Proteomes" id="UP000450012"/>
    </source>
</evidence>
<sequence length="182" mass="20105">MVSKAKNITLPADTEETRGNKTQGWLQTEKSAHQAMWKLGIKHPMALAVLHFMVSKLSKGTNGVVISAAALARQMGLAPRTVQNTITVLRDCKFVQVLKSGNCNVYIINSRVAWQGERGMRFSVFNTAMVIDEQEQTQTIEELEAEADEQMHVPVMTFNEEIQLDAIDAPPALPSQGSLLPE</sequence>
<gene>
    <name evidence="3" type="ORF">GTP45_27450</name>
</gene>
<evidence type="ECO:0000256" key="1">
    <source>
        <dbReference type="SAM" id="MobiDB-lite"/>
    </source>
</evidence>
<name>A0A7X4GVX2_9BURK</name>
<dbReference type="Pfam" id="PF05732">
    <property type="entry name" value="RepL"/>
    <property type="match status" value="1"/>
</dbReference>
<dbReference type="Proteomes" id="UP000450012">
    <property type="component" value="Unassembled WGS sequence"/>
</dbReference>
<dbReference type="InterPro" id="IPR036390">
    <property type="entry name" value="WH_DNA-bd_sf"/>
</dbReference>
<dbReference type="SUPFAM" id="SSF46785">
    <property type="entry name" value="Winged helix' DNA-binding domain"/>
    <property type="match status" value="1"/>
</dbReference>
<dbReference type="RefSeq" id="WP_161017020.1">
    <property type="nucleotide sequence ID" value="NZ_WWCK01000011.1"/>
</dbReference>
<feature type="region of interest" description="Disordered" evidence="1">
    <location>
        <begin position="1"/>
        <end position="24"/>
    </location>
</feature>
<organism evidence="3 4">
    <name type="scientific">Duganella rivi</name>
    <dbReference type="NCBI Taxonomy" id="2666083"/>
    <lineage>
        <taxon>Bacteria</taxon>
        <taxon>Pseudomonadati</taxon>
        <taxon>Pseudomonadota</taxon>
        <taxon>Betaproteobacteria</taxon>
        <taxon>Burkholderiales</taxon>
        <taxon>Oxalobacteraceae</taxon>
        <taxon>Telluria group</taxon>
        <taxon>Duganella</taxon>
    </lineage>
</organism>
<evidence type="ECO:0000259" key="2">
    <source>
        <dbReference type="Pfam" id="PF05732"/>
    </source>
</evidence>
<reference evidence="3 4" key="1">
    <citation type="submission" date="2019-12" db="EMBL/GenBank/DDBJ databases">
        <title>Novel species isolated from a subtropical stream in China.</title>
        <authorList>
            <person name="Lu H."/>
        </authorList>
    </citation>
    <scope>NUCLEOTIDE SEQUENCE [LARGE SCALE GENOMIC DNA]</scope>
    <source>
        <strain evidence="3 4">FT55W</strain>
    </source>
</reference>
<dbReference type="EMBL" id="WWCK01000011">
    <property type="protein sequence ID" value="MYM70518.1"/>
    <property type="molecule type" value="Genomic_DNA"/>
</dbReference>
<keyword evidence="4" id="KW-1185">Reference proteome</keyword>
<dbReference type="GO" id="GO:0006276">
    <property type="term" value="P:plasmid maintenance"/>
    <property type="evidence" value="ECO:0007669"/>
    <property type="project" value="InterPro"/>
</dbReference>
<feature type="domain" description="Plasmid replication protein RepL" evidence="2">
    <location>
        <begin position="47"/>
        <end position="149"/>
    </location>
</feature>
<accession>A0A7X4GVX2</accession>
<evidence type="ECO:0000313" key="3">
    <source>
        <dbReference type="EMBL" id="MYM70518.1"/>
    </source>
</evidence>
<protein>
    <recommendedName>
        <fullName evidence="2">Plasmid replication protein RepL domain-containing protein</fullName>
    </recommendedName>
</protein>
<comment type="caution">
    <text evidence="3">The sequence shown here is derived from an EMBL/GenBank/DDBJ whole genome shotgun (WGS) entry which is preliminary data.</text>
</comment>
<dbReference type="GO" id="GO:0006260">
    <property type="term" value="P:DNA replication"/>
    <property type="evidence" value="ECO:0007669"/>
    <property type="project" value="InterPro"/>
</dbReference>
<dbReference type="InterPro" id="IPR008813">
    <property type="entry name" value="Plasmid_replication_RepL"/>
</dbReference>
<proteinExistence type="predicted"/>
<dbReference type="AlphaFoldDB" id="A0A7X4GVX2"/>